<keyword evidence="6" id="KW-0547">Nucleotide-binding</keyword>
<keyword evidence="14" id="KW-1185">Reference proteome</keyword>
<feature type="domain" description="ABC transporter" evidence="12">
    <location>
        <begin position="1612"/>
        <end position="1844"/>
    </location>
</feature>
<organism evidence="13 14">
    <name type="scientific">Globisporangium ultimum (strain ATCC 200006 / CBS 805.95 / DAOM BR144)</name>
    <name type="common">Pythium ultimum</name>
    <dbReference type="NCBI Taxonomy" id="431595"/>
    <lineage>
        <taxon>Eukaryota</taxon>
        <taxon>Sar</taxon>
        <taxon>Stramenopiles</taxon>
        <taxon>Oomycota</taxon>
        <taxon>Peronosporomycetes</taxon>
        <taxon>Pythiales</taxon>
        <taxon>Pythiaceae</taxon>
        <taxon>Globisporangium</taxon>
    </lineage>
</organism>
<keyword evidence="8 11" id="KW-1133">Transmembrane helix</keyword>
<evidence type="ECO:0000256" key="10">
    <source>
        <dbReference type="SAM" id="MobiDB-lite"/>
    </source>
</evidence>
<proteinExistence type="inferred from homology"/>
<feature type="transmembrane region" description="Helical" evidence="11">
    <location>
        <begin position="1339"/>
        <end position="1368"/>
    </location>
</feature>
<feature type="transmembrane region" description="Helical" evidence="11">
    <location>
        <begin position="1504"/>
        <end position="1527"/>
    </location>
</feature>
<sequence length="2017" mass="222742">MEEDEQPLLGRRPLRHRRGPRRTSALSSRRTTWNFVKALVWKNVLLKRRQWAATMLEIAFPTLFILLLGYLKNLTDDVDVPTGWSDEEPSMSSSSDFEANVQTANVRGTSYNLYQPFGKFIPWVMADLPQFSVYESSVTGLILMLGQQALLSIENRIIEDDADALSLEDRRTCIAGIAVKGAVSLNVSSPNRVPEACAGKVIPHKIAIVPDTSFTREYFMQTMALWYPRVTLWNDWQVPSFEESVIFFNSTHDLEAYVESDAYGDTSGLDTPRIYGAIVFDEYPDDDEIGSFGSIEYTLRLNSTLSNRGAVGRVARTGGNPSPVYPFRRSIDTGEYVRYAVTGFMTMQTLVTRFVTCQPDWNAATKTTTGACQHSQATAKSSPDLDARLLSTLQNDALINAALATLPSTRADDMGFSNPEIALSRRRGLQSVAINLPLANVLDLVSNETREALLKPLRQAPQPYLGASVAPFPIHGYTSSPFYDDVKNVFAIVFILAYLYAISRILVVFIYEKESRMREFMKILGINEKAIFLSWYATYTVILCVGACLQTIAGTLGLFANSSVGIIFMFFFLFGMSVLAYGFLVSTIFSRARAGAFVGMVVFFLMYFVSAAFKAETSEVVKTFGCILSPVALTLGTRILANLESTGQGVNLSNIDTLSENFRFNTVLWTFAFDTVLYTLLGLYLEKVVPKEYGTSLKWYFPVSPSYWKHARKTAHFREKTNHLQASLLGSVVVELSPNFEPVSGELREQERNGAVLSVQSLRKVFPVPGGEKIAVQGMNLVMYKDQITCLLGHNGAGKTTLISMLTGMTAPSSGDATFRGLSLSGDMDEIRESLGICFQHDVLFADLTVEEHLLLFGQIKGYVDEELKAVVENQIREVGLTEKRHVKSTELSGGMKRKLSVAISLLGDSSLVFLDEPTSGMDPYSRRSTWEILLNNRNDRVMVLTTHFMDEADILGDRIAIMAEGELRCCGSSLFLKNRYGAGYNLTLVKDETGCNDNNLIAFIQSYIPNAQVLSNVGSEIAFQLPLASSSGFAAMFAEMDNQLSTLRLLSYGVSVTTLEEVFIKVAEANDEDHQHTLAKEGRSVSPSDTPVSSPTSRSEIVQDKGLFMVHLKALMLKRFQVAKRDKKMLGYSTILPVFLLFAGLALLKGSSITENDPKLALTTDAFADKENTPTPFYCQVDSGDKWCSTSMSSSFYSGALPQQIPNSVITQPAYNTSAPTVFGVEYSDPTINQSDATGYGLRLGEEVYKKGFGINQSVVAGQYGAYLIYGESSRKLFGYNMFLNTSSTHGSVIFKALMDQAIYRFFGPATSGNSSATKVDLKVNTHPLPLTKATRALFGSFLAFTACLFIVIAFTYFPASIVVFLVKEKQAEHNSKHQQLVSGVSLGAFWLSNYLWDLMMYAVPFVAAIILIKAFDISAMTGSSDCLSCTPSTFPAVIVLLFLFGIAICPFTYCLSYLFKEHASSQMHTMIINFTIGVVLMVVSFILSVLESTKDINAWLVYIWRLSPLFNLGNGLLNLVLHELFTIFEPKQKKSPFSTDIMGYEMIYLGVTAVAFATLTVAIDYALTFPRVKNLLSGAKPTKTESFEQDLDVQNEADLVASGAADYDVVKLKNLRKVYGGKVAVHNLSFGLKRGECFGFLGINGAGKSSTMKMLTGDIAPTSGTATLGGFDILTQQIEVRHQIGYCPQFDALFELLTVREHLELFARIKGVSSADLNDVVSDKIQQLNLSSFEHKLAGSLSGGNKRKLSVAIAMIGNPQIIFLDEPSTGMDPVSRRFMWEVIANISTRSKASTIVLTTHSMEESEALCTRVGIMVGGRLRCLGSVQHLKSRFGDGLVFDVKLAALTPEEQQDLILQHFGSNAFVTPMELKEKCQSFGNASLADRIVASHPTGYNLAAAIERDGFIRAEAFVSWCVEETRFEALNDFLMKDFGNENVIVIERQNDFCRFKLRGSNDQLKLSKVFALVEGVKTKLSIREYSVSQTTLEQIFNQFAAQQSEEQGVARGMLNISKVVC</sequence>
<keyword evidence="3" id="KW-0813">Transport</keyword>
<feature type="domain" description="ABC transporter" evidence="12">
    <location>
        <begin position="757"/>
        <end position="990"/>
    </location>
</feature>
<dbReference type="HOGENOM" id="CLU_000604_19_3_1"/>
<evidence type="ECO:0000313" key="13">
    <source>
        <dbReference type="EnsemblProtists" id="PYU1_T006780"/>
    </source>
</evidence>
<feature type="transmembrane region" description="Helical" evidence="11">
    <location>
        <begin position="1473"/>
        <end position="1492"/>
    </location>
</feature>
<dbReference type="PANTHER" id="PTHR19229:SF36">
    <property type="entry name" value="ATP-BINDING CASSETTE SUB-FAMILY A MEMBER 2"/>
    <property type="match status" value="1"/>
</dbReference>
<reference evidence="13" key="3">
    <citation type="submission" date="2015-02" db="UniProtKB">
        <authorList>
            <consortium name="EnsemblProtists"/>
        </authorList>
    </citation>
    <scope>IDENTIFICATION</scope>
    <source>
        <strain evidence="13">DAOM BR144</strain>
    </source>
</reference>
<comment type="similarity">
    <text evidence="2">Belongs to the ABC transporter superfamily. ABCA family.</text>
</comment>
<dbReference type="FunFam" id="3.40.50.300:FF:000904">
    <property type="entry name" value="ABC transporter A family member 1"/>
    <property type="match status" value="1"/>
</dbReference>
<feature type="compositionally biased region" description="Low complexity" evidence="10">
    <location>
        <begin position="1085"/>
        <end position="1099"/>
    </location>
</feature>
<dbReference type="FunFam" id="3.40.50.300:FF:000298">
    <property type="entry name" value="ATP-binding cassette sub-family A member 12"/>
    <property type="match status" value="1"/>
</dbReference>
<feature type="transmembrane region" description="Helical" evidence="11">
    <location>
        <begin position="666"/>
        <end position="685"/>
    </location>
</feature>
<dbReference type="Pfam" id="PF00005">
    <property type="entry name" value="ABC_tran"/>
    <property type="match status" value="2"/>
</dbReference>
<feature type="transmembrane region" description="Helical" evidence="11">
    <location>
        <begin position="532"/>
        <end position="552"/>
    </location>
</feature>
<name>K3WP88_GLOUD</name>
<dbReference type="SUPFAM" id="SSF52540">
    <property type="entry name" value="P-loop containing nucleoside triphosphate hydrolases"/>
    <property type="match status" value="2"/>
</dbReference>
<reference evidence="14" key="2">
    <citation type="submission" date="2010-04" db="EMBL/GenBank/DDBJ databases">
        <authorList>
            <person name="Buell R."/>
            <person name="Hamilton J."/>
            <person name="Hostetler J."/>
        </authorList>
    </citation>
    <scope>NUCLEOTIDE SEQUENCE [LARGE SCALE GENOMIC DNA]</scope>
    <source>
        <strain evidence="14">DAOM:BR144</strain>
    </source>
</reference>
<dbReference type="GO" id="GO:0016020">
    <property type="term" value="C:membrane"/>
    <property type="evidence" value="ECO:0007669"/>
    <property type="project" value="UniProtKB-SubCell"/>
</dbReference>
<feature type="transmembrane region" description="Helical" evidence="11">
    <location>
        <begin position="1437"/>
        <end position="1461"/>
    </location>
</feature>
<dbReference type="PANTHER" id="PTHR19229">
    <property type="entry name" value="ATP-BINDING CASSETTE TRANSPORTER SUBFAMILY A ABCA"/>
    <property type="match status" value="1"/>
</dbReference>
<dbReference type="EMBL" id="GL376635">
    <property type="status" value="NOT_ANNOTATED_CDS"/>
    <property type="molecule type" value="Genomic_DNA"/>
</dbReference>
<feature type="transmembrane region" description="Helical" evidence="11">
    <location>
        <begin position="564"/>
        <end position="584"/>
    </location>
</feature>
<dbReference type="InterPro" id="IPR013525">
    <property type="entry name" value="ABC2_TM"/>
</dbReference>
<feature type="region of interest" description="Disordered" evidence="10">
    <location>
        <begin position="1"/>
        <end position="25"/>
    </location>
</feature>
<dbReference type="InterPro" id="IPR003593">
    <property type="entry name" value="AAA+_ATPase"/>
</dbReference>
<evidence type="ECO:0000256" key="8">
    <source>
        <dbReference type="ARBA" id="ARBA00022989"/>
    </source>
</evidence>
<accession>K3WP88</accession>
<dbReference type="Gene3D" id="3.40.50.300">
    <property type="entry name" value="P-loop containing nucleotide triphosphate hydrolases"/>
    <property type="match status" value="2"/>
</dbReference>
<evidence type="ECO:0000256" key="11">
    <source>
        <dbReference type="SAM" id="Phobius"/>
    </source>
</evidence>
<evidence type="ECO:0000256" key="3">
    <source>
        <dbReference type="ARBA" id="ARBA00022448"/>
    </source>
</evidence>
<dbReference type="OMA" id="LQWNEFF"/>
<comment type="subcellular location">
    <subcellularLocation>
        <location evidence="1">Membrane</location>
        <topology evidence="1">Multi-pass membrane protein</topology>
    </subcellularLocation>
</comment>
<evidence type="ECO:0000256" key="2">
    <source>
        <dbReference type="ARBA" id="ARBA00008869"/>
    </source>
</evidence>
<dbReference type="GO" id="GO:0005524">
    <property type="term" value="F:ATP binding"/>
    <property type="evidence" value="ECO:0007669"/>
    <property type="project" value="UniProtKB-KW"/>
</dbReference>
<dbReference type="GO" id="GO:0005319">
    <property type="term" value="F:lipid transporter activity"/>
    <property type="evidence" value="ECO:0007669"/>
    <property type="project" value="TreeGrafter"/>
</dbReference>
<evidence type="ECO:0000256" key="1">
    <source>
        <dbReference type="ARBA" id="ARBA00004141"/>
    </source>
</evidence>
<dbReference type="Pfam" id="PF12698">
    <property type="entry name" value="ABC2_membrane_3"/>
    <property type="match status" value="2"/>
</dbReference>
<dbReference type="Proteomes" id="UP000019132">
    <property type="component" value="Unassembled WGS sequence"/>
</dbReference>
<evidence type="ECO:0000256" key="9">
    <source>
        <dbReference type="ARBA" id="ARBA00023136"/>
    </source>
</evidence>
<feature type="transmembrane region" description="Helical" evidence="11">
    <location>
        <begin position="489"/>
        <end position="511"/>
    </location>
</feature>
<dbReference type="InParanoid" id="K3WP88"/>
<dbReference type="InterPro" id="IPR003439">
    <property type="entry name" value="ABC_transporter-like_ATP-bd"/>
</dbReference>
<dbReference type="GO" id="GO:0140359">
    <property type="term" value="F:ABC-type transporter activity"/>
    <property type="evidence" value="ECO:0007669"/>
    <property type="project" value="InterPro"/>
</dbReference>
<dbReference type="InterPro" id="IPR027417">
    <property type="entry name" value="P-loop_NTPase"/>
</dbReference>
<evidence type="ECO:0000256" key="7">
    <source>
        <dbReference type="ARBA" id="ARBA00022840"/>
    </source>
</evidence>
<dbReference type="eggNOG" id="KOG0059">
    <property type="taxonomic scope" value="Eukaryota"/>
</dbReference>
<dbReference type="PROSITE" id="PS50893">
    <property type="entry name" value="ABC_TRANSPORTER_2"/>
    <property type="match status" value="2"/>
</dbReference>
<evidence type="ECO:0000256" key="5">
    <source>
        <dbReference type="ARBA" id="ARBA00022737"/>
    </source>
</evidence>
<dbReference type="CDD" id="cd03263">
    <property type="entry name" value="ABC_subfamily_A"/>
    <property type="match status" value="2"/>
</dbReference>
<keyword evidence="7" id="KW-0067">ATP-binding</keyword>
<keyword evidence="9 11" id="KW-0472">Membrane</keyword>
<dbReference type="SMART" id="SM00382">
    <property type="entry name" value="AAA"/>
    <property type="match status" value="2"/>
</dbReference>
<dbReference type="PROSITE" id="PS00211">
    <property type="entry name" value="ABC_TRANSPORTER_1"/>
    <property type="match status" value="2"/>
</dbReference>
<feature type="transmembrane region" description="Helical" evidence="11">
    <location>
        <begin position="1396"/>
        <end position="1417"/>
    </location>
</feature>
<feature type="transmembrane region" description="Helical" evidence="11">
    <location>
        <begin position="1130"/>
        <end position="1149"/>
    </location>
</feature>
<dbReference type="GO" id="GO:0016887">
    <property type="term" value="F:ATP hydrolysis activity"/>
    <property type="evidence" value="ECO:0007669"/>
    <property type="project" value="InterPro"/>
</dbReference>
<evidence type="ECO:0000313" key="14">
    <source>
        <dbReference type="Proteomes" id="UP000019132"/>
    </source>
</evidence>
<keyword evidence="4 11" id="KW-0812">Transmembrane</keyword>
<evidence type="ECO:0000256" key="6">
    <source>
        <dbReference type="ARBA" id="ARBA00022741"/>
    </source>
</evidence>
<feature type="transmembrane region" description="Helical" evidence="11">
    <location>
        <begin position="1548"/>
        <end position="1569"/>
    </location>
</feature>
<reference evidence="14" key="1">
    <citation type="journal article" date="2010" name="Genome Biol.">
        <title>Genome sequence of the necrotrophic plant pathogen Pythium ultimum reveals original pathogenicity mechanisms and effector repertoire.</title>
        <authorList>
            <person name="Levesque C.A."/>
            <person name="Brouwer H."/>
            <person name="Cano L."/>
            <person name="Hamilton J.P."/>
            <person name="Holt C."/>
            <person name="Huitema E."/>
            <person name="Raffaele S."/>
            <person name="Robideau G.P."/>
            <person name="Thines M."/>
            <person name="Win J."/>
            <person name="Zerillo M.M."/>
            <person name="Beakes G.W."/>
            <person name="Boore J.L."/>
            <person name="Busam D."/>
            <person name="Dumas B."/>
            <person name="Ferriera S."/>
            <person name="Fuerstenberg S.I."/>
            <person name="Gachon C.M."/>
            <person name="Gaulin E."/>
            <person name="Govers F."/>
            <person name="Grenville-Briggs L."/>
            <person name="Horner N."/>
            <person name="Hostetler J."/>
            <person name="Jiang R.H."/>
            <person name="Johnson J."/>
            <person name="Krajaejun T."/>
            <person name="Lin H."/>
            <person name="Meijer H.J."/>
            <person name="Moore B."/>
            <person name="Morris P."/>
            <person name="Phuntmart V."/>
            <person name="Puiu D."/>
            <person name="Shetty J."/>
            <person name="Stajich J.E."/>
            <person name="Tripathy S."/>
            <person name="Wawra S."/>
            <person name="van West P."/>
            <person name="Whitty B.R."/>
            <person name="Coutinho P.M."/>
            <person name="Henrissat B."/>
            <person name="Martin F."/>
            <person name="Thomas P.D."/>
            <person name="Tyler B.M."/>
            <person name="De Vries R.P."/>
            <person name="Kamoun S."/>
            <person name="Yandell M."/>
            <person name="Tisserat N."/>
            <person name="Buell C.R."/>
        </authorList>
    </citation>
    <scope>NUCLEOTIDE SEQUENCE</scope>
    <source>
        <strain evidence="14">DAOM:BR144</strain>
    </source>
</reference>
<dbReference type="EnsemblProtists" id="PYU1_T006780">
    <property type="protein sequence ID" value="PYU1_T006780"/>
    <property type="gene ID" value="PYU1_G006766"/>
</dbReference>
<evidence type="ECO:0000259" key="12">
    <source>
        <dbReference type="PROSITE" id="PS50893"/>
    </source>
</evidence>
<protein>
    <recommendedName>
        <fullName evidence="12">ABC transporter domain-containing protein</fullName>
    </recommendedName>
</protein>
<evidence type="ECO:0000256" key="4">
    <source>
        <dbReference type="ARBA" id="ARBA00022692"/>
    </source>
</evidence>
<dbReference type="InterPro" id="IPR017871">
    <property type="entry name" value="ABC_transporter-like_CS"/>
</dbReference>
<feature type="compositionally biased region" description="Basic residues" evidence="10">
    <location>
        <begin position="12"/>
        <end position="21"/>
    </location>
</feature>
<keyword evidence="5" id="KW-0677">Repeat</keyword>
<feature type="region of interest" description="Disordered" evidence="10">
    <location>
        <begin position="1076"/>
        <end position="1099"/>
    </location>
</feature>
<dbReference type="InterPro" id="IPR026082">
    <property type="entry name" value="ABCA"/>
</dbReference>
<dbReference type="STRING" id="431595.K3WP88"/>
<feature type="transmembrane region" description="Helical" evidence="11">
    <location>
        <begin position="596"/>
        <end position="613"/>
    </location>
</feature>
<dbReference type="VEuPathDB" id="FungiDB:PYU1_G006766"/>